<protein>
    <submittedName>
        <fullName evidence="1">Uncharacterized protein</fullName>
    </submittedName>
</protein>
<name>A0A4Z2FGA2_9TELE</name>
<accession>A0A4Z2FGA2</accession>
<dbReference type="EMBL" id="SRLO01001210">
    <property type="protein sequence ID" value="TNN40198.1"/>
    <property type="molecule type" value="Genomic_DNA"/>
</dbReference>
<sequence>MTVQVERGVGGAADLLFVKNFSLVTSRTLPPACRALLREAWATSSLPRRVGGRAEPRGCRGLE</sequence>
<organism evidence="1 2">
    <name type="scientific">Liparis tanakae</name>
    <name type="common">Tanaka's snailfish</name>
    <dbReference type="NCBI Taxonomy" id="230148"/>
    <lineage>
        <taxon>Eukaryota</taxon>
        <taxon>Metazoa</taxon>
        <taxon>Chordata</taxon>
        <taxon>Craniata</taxon>
        <taxon>Vertebrata</taxon>
        <taxon>Euteleostomi</taxon>
        <taxon>Actinopterygii</taxon>
        <taxon>Neopterygii</taxon>
        <taxon>Teleostei</taxon>
        <taxon>Neoteleostei</taxon>
        <taxon>Acanthomorphata</taxon>
        <taxon>Eupercaria</taxon>
        <taxon>Perciformes</taxon>
        <taxon>Cottioidei</taxon>
        <taxon>Cottales</taxon>
        <taxon>Liparidae</taxon>
        <taxon>Liparis</taxon>
    </lineage>
</organism>
<comment type="caution">
    <text evidence="1">The sequence shown here is derived from an EMBL/GenBank/DDBJ whole genome shotgun (WGS) entry which is preliminary data.</text>
</comment>
<evidence type="ECO:0000313" key="1">
    <source>
        <dbReference type="EMBL" id="TNN40198.1"/>
    </source>
</evidence>
<proteinExistence type="predicted"/>
<evidence type="ECO:0000313" key="2">
    <source>
        <dbReference type="Proteomes" id="UP000314294"/>
    </source>
</evidence>
<dbReference type="Proteomes" id="UP000314294">
    <property type="component" value="Unassembled WGS sequence"/>
</dbReference>
<reference evidence="1 2" key="1">
    <citation type="submission" date="2019-03" db="EMBL/GenBank/DDBJ databases">
        <title>First draft genome of Liparis tanakae, snailfish: a comprehensive survey of snailfish specific genes.</title>
        <authorList>
            <person name="Kim W."/>
            <person name="Song I."/>
            <person name="Jeong J.-H."/>
            <person name="Kim D."/>
            <person name="Kim S."/>
            <person name="Ryu S."/>
            <person name="Song J.Y."/>
            <person name="Lee S.K."/>
        </authorList>
    </citation>
    <scope>NUCLEOTIDE SEQUENCE [LARGE SCALE GENOMIC DNA]</scope>
    <source>
        <tissue evidence="1">Muscle</tissue>
    </source>
</reference>
<keyword evidence="2" id="KW-1185">Reference proteome</keyword>
<gene>
    <name evidence="1" type="ORF">EYF80_049636</name>
</gene>
<dbReference type="AlphaFoldDB" id="A0A4Z2FGA2"/>